<keyword evidence="4" id="KW-1185">Reference proteome</keyword>
<evidence type="ECO:0000313" key="3">
    <source>
        <dbReference type="EMBL" id="MCO6395359.1"/>
    </source>
</evidence>
<sequence>MHTRYRVEVLLVLAVTFGASGLRAALRLVDSLLQAPLNEQSTTLYSQASSIGWLDVALQAVSALSLIGWGGLAWYLLGTAWVAPKWRDWLRGAGFAALIGIPGLALYIGAVHFGWSKVVIPTTEAVQIPTSLLWAFANGFAEEVVVVMYLCTRLRQMRWSVPATIAASAILRGSYHLYQGISAGFGNIAMGVIFAYYYHRTGKVWPLILAHFLIDAVAFLAYPLLPSTLLP</sequence>
<feature type="domain" description="CAAX prenyl protease 2/Lysostaphin resistance protein A-like" evidence="2">
    <location>
        <begin position="128"/>
        <end position="217"/>
    </location>
</feature>
<feature type="transmembrane region" description="Helical" evidence="1">
    <location>
        <begin position="56"/>
        <end position="77"/>
    </location>
</feature>
<dbReference type="AlphaFoldDB" id="A0AAW5HV11"/>
<gene>
    <name evidence="3" type="ORF">JMN37_10335</name>
</gene>
<dbReference type="InterPro" id="IPR003675">
    <property type="entry name" value="Rce1/LyrA-like_dom"/>
</dbReference>
<keyword evidence="1" id="KW-0812">Transmembrane</keyword>
<dbReference type="GO" id="GO:0008237">
    <property type="term" value="F:metallopeptidase activity"/>
    <property type="evidence" value="ECO:0007669"/>
    <property type="project" value="UniProtKB-KW"/>
</dbReference>
<dbReference type="EMBL" id="JAEUWV010000024">
    <property type="protein sequence ID" value="MCO6395359.1"/>
    <property type="molecule type" value="Genomic_DNA"/>
</dbReference>
<keyword evidence="1" id="KW-1133">Transmembrane helix</keyword>
<organism evidence="3 4">
    <name type="scientific">Corynebacterium lipophilum</name>
    <dbReference type="NCBI Taxonomy" id="2804918"/>
    <lineage>
        <taxon>Bacteria</taxon>
        <taxon>Bacillati</taxon>
        <taxon>Actinomycetota</taxon>
        <taxon>Actinomycetes</taxon>
        <taxon>Mycobacteriales</taxon>
        <taxon>Corynebacteriaceae</taxon>
        <taxon>Corynebacterium</taxon>
    </lineage>
</organism>
<evidence type="ECO:0000313" key="4">
    <source>
        <dbReference type="Proteomes" id="UP001205920"/>
    </source>
</evidence>
<feature type="transmembrane region" description="Helical" evidence="1">
    <location>
        <begin position="204"/>
        <end position="225"/>
    </location>
</feature>
<name>A0AAW5HV11_9CORY</name>
<proteinExistence type="predicted"/>
<dbReference type="Proteomes" id="UP001205920">
    <property type="component" value="Unassembled WGS sequence"/>
</dbReference>
<keyword evidence="3" id="KW-0378">Hydrolase</keyword>
<accession>A0AAW5HV11</accession>
<evidence type="ECO:0000259" key="2">
    <source>
        <dbReference type="Pfam" id="PF02517"/>
    </source>
</evidence>
<feature type="transmembrane region" description="Helical" evidence="1">
    <location>
        <begin position="89"/>
        <end position="111"/>
    </location>
</feature>
<keyword evidence="1" id="KW-0472">Membrane</keyword>
<keyword evidence="3" id="KW-0645">Protease</keyword>
<dbReference type="GO" id="GO:0080120">
    <property type="term" value="P:CAAX-box protein maturation"/>
    <property type="evidence" value="ECO:0007669"/>
    <property type="project" value="UniProtKB-ARBA"/>
</dbReference>
<feature type="transmembrane region" description="Helical" evidence="1">
    <location>
        <begin position="177"/>
        <end position="198"/>
    </location>
</feature>
<dbReference type="Pfam" id="PF02517">
    <property type="entry name" value="Rce1-like"/>
    <property type="match status" value="1"/>
</dbReference>
<keyword evidence="3" id="KW-0482">Metalloprotease</keyword>
<reference evidence="3 4" key="1">
    <citation type="submission" date="2021-01" db="EMBL/GenBank/DDBJ databases">
        <title>Identification and Characterization of Corynebacterium sp.</title>
        <authorList>
            <person name="Luo Q."/>
            <person name="Qu P."/>
            <person name="Chen Q."/>
        </authorList>
    </citation>
    <scope>NUCLEOTIDE SEQUENCE [LARGE SCALE GENOMIC DNA]</scope>
    <source>
        <strain evidence="3 4">MC-18</strain>
    </source>
</reference>
<protein>
    <submittedName>
        <fullName evidence="3">CPBP family intramembrane metalloprotease</fullName>
    </submittedName>
</protein>
<dbReference type="GO" id="GO:0004175">
    <property type="term" value="F:endopeptidase activity"/>
    <property type="evidence" value="ECO:0007669"/>
    <property type="project" value="UniProtKB-ARBA"/>
</dbReference>
<dbReference type="RefSeq" id="WP_252932101.1">
    <property type="nucleotide sequence ID" value="NZ_JAEUWV010000024.1"/>
</dbReference>
<evidence type="ECO:0000256" key="1">
    <source>
        <dbReference type="SAM" id="Phobius"/>
    </source>
</evidence>
<comment type="caution">
    <text evidence="3">The sequence shown here is derived from an EMBL/GenBank/DDBJ whole genome shotgun (WGS) entry which is preliminary data.</text>
</comment>